<evidence type="ECO:0000256" key="1">
    <source>
        <dbReference type="ARBA" id="ARBA00007381"/>
    </source>
</evidence>
<dbReference type="Proteomes" id="UP000830835">
    <property type="component" value="Unassembled WGS sequence"/>
</dbReference>
<name>A0ABT0C797_THEVL</name>
<evidence type="ECO:0000256" key="4">
    <source>
        <dbReference type="ARBA" id="ARBA00022840"/>
    </source>
</evidence>
<evidence type="ECO:0000256" key="2">
    <source>
        <dbReference type="ARBA" id="ARBA00022553"/>
    </source>
</evidence>
<keyword evidence="6" id="KW-0143">Chaperone</keyword>
<dbReference type="SUPFAM" id="SSF53067">
    <property type="entry name" value="Actin-like ATPase domain"/>
    <property type="match status" value="2"/>
</dbReference>
<evidence type="ECO:0000256" key="7">
    <source>
        <dbReference type="RuleBase" id="RU003322"/>
    </source>
</evidence>
<dbReference type="EMBL" id="JAFIRA010000002">
    <property type="protein sequence ID" value="MCJ2541587.1"/>
    <property type="molecule type" value="Genomic_DNA"/>
</dbReference>
<dbReference type="PANTHER" id="PTHR19375">
    <property type="entry name" value="HEAT SHOCK PROTEIN 70KDA"/>
    <property type="match status" value="1"/>
</dbReference>
<comment type="similarity">
    <text evidence="1 7">Belongs to the heat shock protein 70 family.</text>
</comment>
<evidence type="ECO:0000256" key="5">
    <source>
        <dbReference type="ARBA" id="ARBA00023016"/>
    </source>
</evidence>
<dbReference type="InterPro" id="IPR013126">
    <property type="entry name" value="Hsp_70_fam"/>
</dbReference>
<evidence type="ECO:0000313" key="8">
    <source>
        <dbReference type="EMBL" id="MCJ2541587.1"/>
    </source>
</evidence>
<evidence type="ECO:0000256" key="3">
    <source>
        <dbReference type="ARBA" id="ARBA00022741"/>
    </source>
</evidence>
<evidence type="ECO:0000313" key="9">
    <source>
        <dbReference type="Proteomes" id="UP000830835"/>
    </source>
</evidence>
<keyword evidence="3 7" id="KW-0547">Nucleotide-binding</keyword>
<proteinExistence type="inferred from homology"/>
<evidence type="ECO:0000256" key="6">
    <source>
        <dbReference type="ARBA" id="ARBA00023186"/>
    </source>
</evidence>
<gene>
    <name evidence="8" type="ORF">JX360_01485</name>
</gene>
<dbReference type="Gene3D" id="3.90.640.10">
    <property type="entry name" value="Actin, Chain A, domain 4"/>
    <property type="match status" value="1"/>
</dbReference>
<dbReference type="Gene3D" id="3.30.420.40">
    <property type="match status" value="2"/>
</dbReference>
<sequence length="525" mass="58263">MATPTTLAIDFGTSNTVVCCWDPVHECPRTLTLPGLSRQEQTHAAIPSLVFVKGSNQLLVGETVRSGRWGAVDPQRLFQGFKRELVADFVPPPRLLDGQRYDAETVAQAFLQTVMEALPKEQLQPERVVFTAPVGSFERYLNWIRRVASTYGWDPIQIVDEATAAALGYAVAQPGTLVLVVDFGGGTLDLSLVRTLAPQPGDPVLKAEVIAKSDAYVGGLDIDTWIAEYLLEQLGLSRAQIGSLGWLNLLEGAEQLKIALSSQTEAVGSWFDDESLIAYELKLDRQALEEILETHHLLDQIRHCLDEILLTAQAKGFGKSQIEQVLLVGGSSQLPVVQDLLRSYFGKKRVRCERPFDAVAMGALQLGRQVKLEDHLHHSYAIRLWDPVQKSYSYYPLFERGTRYPCQRPEPLILQVANDGQTEIRLDVGEVAQVAQSEVIYDEFGRMSSRQLTRQTDFRSLAQSPGSGSPPEPICLARLHPPGRTGEDRLRIEFAVDTSRRLLVTITDLQTQQRLADTQPVATLS</sequence>
<organism evidence="8 9">
    <name type="scientific">Thermostichus vulcanus str. 'Rupite'</name>
    <dbReference type="NCBI Taxonomy" id="2813851"/>
    <lineage>
        <taxon>Bacteria</taxon>
        <taxon>Bacillati</taxon>
        <taxon>Cyanobacteriota</taxon>
        <taxon>Cyanophyceae</taxon>
        <taxon>Thermostichales</taxon>
        <taxon>Thermostichaceae</taxon>
        <taxon>Thermostichus</taxon>
    </lineage>
</organism>
<accession>A0ABT0C797</accession>
<dbReference type="Gene3D" id="2.60.34.10">
    <property type="entry name" value="Substrate Binding Domain Of DNAk, Chain A, domain 1"/>
    <property type="match status" value="1"/>
</dbReference>
<keyword evidence="4 7" id="KW-0067">ATP-binding</keyword>
<dbReference type="PRINTS" id="PR00301">
    <property type="entry name" value="HEATSHOCK70"/>
</dbReference>
<dbReference type="InterPro" id="IPR018181">
    <property type="entry name" value="Heat_shock_70_CS"/>
</dbReference>
<comment type="caution">
    <text evidence="8">The sequence shown here is derived from an EMBL/GenBank/DDBJ whole genome shotgun (WGS) entry which is preliminary data.</text>
</comment>
<keyword evidence="2" id="KW-0597">Phosphoprotein</keyword>
<reference evidence="8" key="1">
    <citation type="submission" date="2021-02" db="EMBL/GenBank/DDBJ databases">
        <title>The CRISPR/cas machinery reduction and long-range gene transfer in the hot spring cyanobacterium Synechococcus.</title>
        <authorList>
            <person name="Dvorak P."/>
            <person name="Jahodarova E."/>
            <person name="Hasler P."/>
            <person name="Poulickova A."/>
        </authorList>
    </citation>
    <scope>NUCLEOTIDE SEQUENCE</scope>
    <source>
        <strain evidence="8">Rupite</strain>
    </source>
</reference>
<keyword evidence="5" id="KW-0346">Stress response</keyword>
<dbReference type="InterPro" id="IPR029047">
    <property type="entry name" value="HSP70_peptide-bd_sf"/>
</dbReference>
<dbReference type="PROSITE" id="PS01036">
    <property type="entry name" value="HSP70_3"/>
    <property type="match status" value="1"/>
</dbReference>
<keyword evidence="9" id="KW-1185">Reference proteome</keyword>
<dbReference type="InterPro" id="IPR043129">
    <property type="entry name" value="ATPase_NBD"/>
</dbReference>
<protein>
    <submittedName>
        <fullName evidence="8">Hsp70 family protein</fullName>
    </submittedName>
</protein>
<dbReference type="Pfam" id="PF00012">
    <property type="entry name" value="HSP70"/>
    <property type="match status" value="1"/>
</dbReference>
<dbReference type="PROSITE" id="PS00329">
    <property type="entry name" value="HSP70_2"/>
    <property type="match status" value="1"/>
</dbReference>